<gene>
    <name evidence="1" type="primary">88</name>
    <name evidence="1" type="ORF">PBI_BALOO_88</name>
</gene>
<proteinExistence type="predicted"/>
<dbReference type="Proteomes" id="UP000241655">
    <property type="component" value="Segment"/>
</dbReference>
<protein>
    <submittedName>
        <fullName evidence="1">HicA-like toxin</fullName>
    </submittedName>
</protein>
<dbReference type="EMBL" id="MG920059">
    <property type="protein sequence ID" value="AVJ49093.1"/>
    <property type="molecule type" value="Genomic_DNA"/>
</dbReference>
<evidence type="ECO:0000313" key="1">
    <source>
        <dbReference type="EMBL" id="AVJ49093.1"/>
    </source>
</evidence>
<sequence>MSRRRGMSKECQDLIAMAENAGATVEKSKRNGHYKVYVEGRMIAVIASSASDWRSVKNTIANLRRGGLDI</sequence>
<accession>A0A2P1CCZ2</accession>
<name>A0A2P1CCZ2_9CAUD</name>
<reference evidence="1 2" key="1">
    <citation type="submission" date="2018-02" db="EMBL/GenBank/DDBJ databases">
        <authorList>
            <person name="Ng W.L."/>
            <person name="Stoner T.H."/>
            <person name="Russell D.A."/>
            <person name="Garlena R.A."/>
            <person name="Stoner T.H."/>
            <person name="Pope W.H."/>
            <person name="Jacobs-Sera D."/>
            <person name="Hatfull G.F."/>
        </authorList>
    </citation>
    <scope>NUCLEOTIDE SEQUENCE [LARGE SCALE GENOMIC DNA]</scope>
</reference>
<evidence type="ECO:0000313" key="2">
    <source>
        <dbReference type="Proteomes" id="UP000241655"/>
    </source>
</evidence>
<organism evidence="1 2">
    <name type="scientific">Mycobacterium phage Baloo</name>
    <dbReference type="NCBI Taxonomy" id="2099645"/>
    <lineage>
        <taxon>Viruses</taxon>
        <taxon>Duplodnaviria</taxon>
        <taxon>Heunggongvirae</taxon>
        <taxon>Uroviricota</taxon>
        <taxon>Caudoviricetes</taxon>
        <taxon>Bclasvirinae</taxon>
        <taxon>Pipefishvirus</taxon>
        <taxon>Pipefishvirus athena</taxon>
    </lineage>
</organism>